<dbReference type="EnsemblFungi" id="FOXG_15015T0">
    <property type="protein sequence ID" value="FOXG_15015P0"/>
    <property type="gene ID" value="FOXG_15015"/>
</dbReference>
<sequence length="67" mass="7213">MTQQDRINLLDQNALAVEERVLVNSIGRCGWFDVLDARAGKSCESFGLVGPITIGSPREEGPIAKGI</sequence>
<reference evidence="2" key="1">
    <citation type="journal article" date="2012" name="Mol. Plant Microbe Interact.">
        <title>A highly conserved effector in Fusarium oxysporum is required for full virulence on Arabidopsis.</title>
        <authorList>
            <person name="Thatcher L.F."/>
            <person name="Gardiner D.M."/>
            <person name="Kazan K."/>
            <person name="Manners J."/>
        </authorList>
    </citation>
    <scope>NUCLEOTIDE SEQUENCE [LARGE SCALE GENOMIC DNA]</scope>
    <source>
        <strain evidence="2">Fo5176</strain>
    </source>
</reference>
<proteinExistence type="predicted"/>
<dbReference type="AlphaFoldDB" id="A0A0D2YFC7"/>
<name>A0A0D2YFC7_FUSOF</name>
<dbReference type="EnsemblFungi" id="FOXG_14465T0">
    <property type="protein sequence ID" value="FOXG_14465P0"/>
    <property type="gene ID" value="FOXG_14465"/>
</dbReference>
<dbReference type="Proteomes" id="UP000002489">
    <property type="component" value="Unassembled WGS sequence"/>
</dbReference>
<reference evidence="1" key="2">
    <citation type="submission" date="2025-05" db="UniProtKB">
        <authorList>
            <consortium name="EnsemblFungi"/>
        </authorList>
    </citation>
    <scope>IDENTIFICATION</scope>
    <source>
        <strain evidence="1">4287 / CBS 123668 / FGSC 9935 / NRRL 34936</strain>
    </source>
</reference>
<protein>
    <submittedName>
        <fullName evidence="1">Uncharacterized protein</fullName>
    </submittedName>
</protein>
<accession>A0A0D2YFC7</accession>
<dbReference type="EnsemblFungi" id="FOXG_15881T0">
    <property type="protein sequence ID" value="FOXG_15881P0"/>
    <property type="gene ID" value="FOXG_15881"/>
</dbReference>
<evidence type="ECO:0000313" key="1">
    <source>
        <dbReference type="EnsemblFungi" id="FOXG_15015P0"/>
    </source>
</evidence>
<organism evidence="1 2">
    <name type="scientific">Fusarium oxysporum (strain Fo5176)</name>
    <name type="common">Fusarium vascular wilt</name>
    <dbReference type="NCBI Taxonomy" id="660025"/>
    <lineage>
        <taxon>Eukaryota</taxon>
        <taxon>Fungi</taxon>
        <taxon>Dikarya</taxon>
        <taxon>Ascomycota</taxon>
        <taxon>Pezizomycotina</taxon>
        <taxon>Sordariomycetes</taxon>
        <taxon>Hypocreomycetidae</taxon>
        <taxon>Hypocreales</taxon>
        <taxon>Nectriaceae</taxon>
        <taxon>Fusarium</taxon>
        <taxon>Fusarium oxysporum species complex</taxon>
    </lineage>
</organism>
<evidence type="ECO:0000313" key="2">
    <source>
        <dbReference type="Proteomes" id="UP000002489"/>
    </source>
</evidence>